<reference evidence="4 5" key="1">
    <citation type="journal article" date="2015" name="Genome Biol.">
        <title>Comparative genomics of Steinernema reveals deeply conserved gene regulatory networks.</title>
        <authorList>
            <person name="Dillman A.R."/>
            <person name="Macchietto M."/>
            <person name="Porter C.F."/>
            <person name="Rogers A."/>
            <person name="Williams B."/>
            <person name="Antoshechkin I."/>
            <person name="Lee M.M."/>
            <person name="Goodwin Z."/>
            <person name="Lu X."/>
            <person name="Lewis E.E."/>
            <person name="Goodrich-Blair H."/>
            <person name="Stock S.P."/>
            <person name="Adams B.J."/>
            <person name="Sternberg P.W."/>
            <person name="Mortazavi A."/>
        </authorList>
    </citation>
    <scope>NUCLEOTIDE SEQUENCE [LARGE SCALE GENOMIC DNA]</scope>
    <source>
        <strain evidence="4 5">ALL</strain>
    </source>
</reference>
<feature type="compositionally biased region" description="Low complexity" evidence="2">
    <location>
        <begin position="276"/>
        <end position="296"/>
    </location>
</feature>
<dbReference type="GO" id="GO:0010494">
    <property type="term" value="C:cytoplasmic stress granule"/>
    <property type="evidence" value="ECO:0007669"/>
    <property type="project" value="TreeGrafter"/>
</dbReference>
<dbReference type="EMBL" id="AZBU02000002">
    <property type="protein sequence ID" value="TKR96679.1"/>
    <property type="molecule type" value="Genomic_DNA"/>
</dbReference>
<feature type="compositionally biased region" description="Polar residues" evidence="2">
    <location>
        <begin position="372"/>
        <end position="391"/>
    </location>
</feature>
<dbReference type="GO" id="GO:0034063">
    <property type="term" value="P:stress granule assembly"/>
    <property type="evidence" value="ECO:0007669"/>
    <property type="project" value="TreeGrafter"/>
</dbReference>
<feature type="compositionally biased region" description="Polar residues" evidence="2">
    <location>
        <begin position="297"/>
        <end position="351"/>
    </location>
</feature>
<dbReference type="STRING" id="34508.A0A4U5PJ55"/>
<dbReference type="SMART" id="SM01272">
    <property type="entry name" value="LsmAD"/>
    <property type="match status" value="1"/>
</dbReference>
<gene>
    <name evidence="4" type="ORF">L596_010663</name>
</gene>
<name>A0A4U5PJ55_STECR</name>
<comment type="similarity">
    <text evidence="1">Belongs to the ataxin-2 family.</text>
</comment>
<protein>
    <recommendedName>
        <fullName evidence="3">LsmAD domain-containing protein</fullName>
    </recommendedName>
</protein>
<feature type="region of interest" description="Disordered" evidence="2">
    <location>
        <begin position="223"/>
        <end position="402"/>
    </location>
</feature>
<dbReference type="InterPro" id="IPR045117">
    <property type="entry name" value="ATXN2-like"/>
</dbReference>
<evidence type="ECO:0000256" key="2">
    <source>
        <dbReference type="SAM" id="MobiDB-lite"/>
    </source>
</evidence>
<evidence type="ECO:0000313" key="5">
    <source>
        <dbReference type="Proteomes" id="UP000298663"/>
    </source>
</evidence>
<organism evidence="4 5">
    <name type="scientific">Steinernema carpocapsae</name>
    <name type="common">Entomopathogenic nematode</name>
    <dbReference type="NCBI Taxonomy" id="34508"/>
    <lineage>
        <taxon>Eukaryota</taxon>
        <taxon>Metazoa</taxon>
        <taxon>Ecdysozoa</taxon>
        <taxon>Nematoda</taxon>
        <taxon>Chromadorea</taxon>
        <taxon>Rhabditida</taxon>
        <taxon>Tylenchina</taxon>
        <taxon>Panagrolaimomorpha</taxon>
        <taxon>Strongyloidoidea</taxon>
        <taxon>Steinernematidae</taxon>
        <taxon>Steinernema</taxon>
    </lineage>
</organism>
<feature type="domain" description="LsmAD" evidence="3">
    <location>
        <begin position="188"/>
        <end position="242"/>
    </location>
</feature>
<comment type="caution">
    <text evidence="4">The sequence shown here is derived from an EMBL/GenBank/DDBJ whole genome shotgun (WGS) entry which is preliminary data.</text>
</comment>
<dbReference type="Pfam" id="PF14438">
    <property type="entry name" value="SM-ATX"/>
    <property type="match status" value="1"/>
</dbReference>
<dbReference type="InterPro" id="IPR025852">
    <property type="entry name" value="SM_dom_ATX"/>
</dbReference>
<dbReference type="GO" id="GO:0003729">
    <property type="term" value="F:mRNA binding"/>
    <property type="evidence" value="ECO:0007669"/>
    <property type="project" value="TreeGrafter"/>
</dbReference>
<dbReference type="OrthoDB" id="2275718at2759"/>
<sequence length="480" mass="53404">MRHASLRSSISVSGCSTEPRFQLRMPQRSSASAPIYVTGNAFTLNTVHDIIGREVLLETKKGDRYEGIFAAYGKDREIGLQSAYKLPKDGEPERLLPLRSETQKIIFPSTEYVTMSLVMNDDKGMREFATDADYHDRKIEANGGQLDDFEEWHDDDHGNGELGGDIEEISPGNGWAVQDMFKQNGSLVKSDFLDDLSQYTTVEVGQVSDEARERAEQIARDIESNAGSRRMQLLENDDEERDLDKATEFEKDNKDYIPSGRRPNRGMRGNAPPAQRGSGSMRGNRGGRQYNNNMQNFSNAPHSQQYGGNRGGFQSRQGNPNASRFGSDRQQNGSTSSSGEPWRQQNPSASQRRPVEPTPVGSYSAVVAAGMKQSSPAASNDVRMSSGNAPPSRSWKPEPPWLRRRRPASIATVEAIRPAITAARRISRTGDRTSTSPTLLPMAKTRTRRLPRTRRPAMPGSRVHLIAAKIRRVNPRRTTL</sequence>
<reference evidence="4 5" key="2">
    <citation type="journal article" date="2019" name="G3 (Bethesda)">
        <title>Hybrid Assembly of the Genome of the Entomopathogenic Nematode Steinernema carpocapsae Identifies the X-Chromosome.</title>
        <authorList>
            <person name="Serra L."/>
            <person name="Macchietto M."/>
            <person name="Macias-Munoz A."/>
            <person name="McGill C.J."/>
            <person name="Rodriguez I.M."/>
            <person name="Rodriguez B."/>
            <person name="Murad R."/>
            <person name="Mortazavi A."/>
        </authorList>
    </citation>
    <scope>NUCLEOTIDE SEQUENCE [LARGE SCALE GENOMIC DNA]</scope>
    <source>
        <strain evidence="4 5">ALL</strain>
    </source>
</reference>
<dbReference type="AlphaFoldDB" id="A0A4U5PJ55"/>
<proteinExistence type="inferred from homology"/>
<evidence type="ECO:0000256" key="1">
    <source>
        <dbReference type="ARBA" id="ARBA00007503"/>
    </source>
</evidence>
<evidence type="ECO:0000313" key="4">
    <source>
        <dbReference type="EMBL" id="TKR96679.1"/>
    </source>
</evidence>
<dbReference type="PANTHER" id="PTHR12854:SF7">
    <property type="entry name" value="ATAXIN-2 HOMOLOG"/>
    <property type="match status" value="1"/>
</dbReference>
<dbReference type="Proteomes" id="UP000298663">
    <property type="component" value="Unassembled WGS sequence"/>
</dbReference>
<feature type="compositionally biased region" description="Basic and acidic residues" evidence="2">
    <location>
        <begin position="242"/>
        <end position="255"/>
    </location>
</feature>
<dbReference type="InterPro" id="IPR009604">
    <property type="entry name" value="LsmAD_domain"/>
</dbReference>
<dbReference type="PANTHER" id="PTHR12854">
    <property type="entry name" value="ATAXIN 2-RELATED"/>
    <property type="match status" value="1"/>
</dbReference>
<evidence type="ECO:0000259" key="3">
    <source>
        <dbReference type="SMART" id="SM01272"/>
    </source>
</evidence>
<accession>A0A4U5PJ55</accession>
<keyword evidence="5" id="KW-1185">Reference proteome</keyword>